<dbReference type="SUPFAM" id="SSF103481">
    <property type="entry name" value="Multidrug resistance efflux transporter EmrE"/>
    <property type="match status" value="2"/>
</dbReference>
<proteinExistence type="inferred from homology"/>
<dbReference type="EMBL" id="BKZQ01000031">
    <property type="protein sequence ID" value="GER70931.1"/>
    <property type="molecule type" value="Genomic_DNA"/>
</dbReference>
<dbReference type="InterPro" id="IPR037185">
    <property type="entry name" value="EmrE-like"/>
</dbReference>
<dbReference type="GO" id="GO:0005886">
    <property type="term" value="C:plasma membrane"/>
    <property type="evidence" value="ECO:0007669"/>
    <property type="project" value="UniProtKB-SubCell"/>
</dbReference>
<feature type="domain" description="EamA" evidence="9">
    <location>
        <begin position="156"/>
        <end position="287"/>
    </location>
</feature>
<comment type="similarity">
    <text evidence="2">Belongs to the EamA transporter family.</text>
</comment>
<feature type="transmembrane region" description="Helical" evidence="8">
    <location>
        <begin position="270"/>
        <end position="292"/>
    </location>
</feature>
<feature type="transmembrane region" description="Helical" evidence="8">
    <location>
        <begin position="9"/>
        <end position="26"/>
    </location>
</feature>
<evidence type="ECO:0000256" key="4">
    <source>
        <dbReference type="ARBA" id="ARBA00022475"/>
    </source>
</evidence>
<dbReference type="RefSeq" id="WP_253693727.1">
    <property type="nucleotide sequence ID" value="NZ_BKZQ01000031.1"/>
</dbReference>
<dbReference type="InterPro" id="IPR004626">
    <property type="entry name" value="RarD"/>
</dbReference>
<evidence type="ECO:0000256" key="1">
    <source>
        <dbReference type="ARBA" id="ARBA00004651"/>
    </source>
</evidence>
<dbReference type="NCBIfam" id="TIGR00688">
    <property type="entry name" value="rarD"/>
    <property type="match status" value="1"/>
</dbReference>
<dbReference type="PANTHER" id="PTHR22911">
    <property type="entry name" value="ACYL-MALONYL CONDENSING ENZYME-RELATED"/>
    <property type="match status" value="1"/>
</dbReference>
<reference evidence="10 11" key="1">
    <citation type="submission" date="2019-09" db="EMBL/GenBank/DDBJ databases">
        <title>Draft genome sequence of Bacillus sp. JC-7.</title>
        <authorList>
            <person name="Tanaka N."/>
            <person name="Shiwa Y."/>
            <person name="Fujita N."/>
            <person name="Tanasupawat S."/>
        </authorList>
    </citation>
    <scope>NUCLEOTIDE SEQUENCE [LARGE SCALE GENOMIC DNA]</scope>
    <source>
        <strain evidence="10 11">JC-7</strain>
    </source>
</reference>
<feature type="transmembrane region" description="Helical" evidence="8">
    <location>
        <begin position="245"/>
        <end position="264"/>
    </location>
</feature>
<gene>
    <name evidence="10" type="primary">rarD</name>
    <name evidence="10" type="ORF">BpJC7_22340</name>
</gene>
<dbReference type="PANTHER" id="PTHR22911:SF137">
    <property type="entry name" value="SOLUTE CARRIER FAMILY 35 MEMBER G2-RELATED"/>
    <property type="match status" value="1"/>
</dbReference>
<evidence type="ECO:0000256" key="2">
    <source>
        <dbReference type="ARBA" id="ARBA00007362"/>
    </source>
</evidence>
<evidence type="ECO:0000259" key="9">
    <source>
        <dbReference type="Pfam" id="PF00892"/>
    </source>
</evidence>
<evidence type="ECO:0000313" key="11">
    <source>
        <dbReference type="Proteomes" id="UP000391919"/>
    </source>
</evidence>
<feature type="domain" description="EamA" evidence="9">
    <location>
        <begin position="7"/>
        <end position="144"/>
    </location>
</feature>
<organism evidence="10 11">
    <name type="scientific">Weizmannia acidilactici</name>
    <dbReference type="NCBI Taxonomy" id="2607726"/>
    <lineage>
        <taxon>Bacteria</taxon>
        <taxon>Bacillati</taxon>
        <taxon>Bacillota</taxon>
        <taxon>Bacilli</taxon>
        <taxon>Bacillales</taxon>
        <taxon>Bacillaceae</taxon>
        <taxon>Heyndrickxia</taxon>
    </lineage>
</organism>
<keyword evidence="6 8" id="KW-1133">Transmembrane helix</keyword>
<name>A0A5J4JGT8_9BACI</name>
<evidence type="ECO:0000256" key="8">
    <source>
        <dbReference type="SAM" id="Phobius"/>
    </source>
</evidence>
<keyword evidence="7 8" id="KW-0472">Membrane</keyword>
<evidence type="ECO:0000256" key="3">
    <source>
        <dbReference type="ARBA" id="ARBA00022448"/>
    </source>
</evidence>
<feature type="transmembrane region" description="Helical" evidence="8">
    <location>
        <begin position="182"/>
        <end position="202"/>
    </location>
</feature>
<dbReference type="AlphaFoldDB" id="A0A5J4JGT8"/>
<dbReference type="InterPro" id="IPR000620">
    <property type="entry name" value="EamA_dom"/>
</dbReference>
<keyword evidence="3" id="KW-0813">Transport</keyword>
<keyword evidence="5 8" id="KW-0812">Transmembrane</keyword>
<keyword evidence="4" id="KW-1003">Cell membrane</keyword>
<keyword evidence="11" id="KW-1185">Reference proteome</keyword>
<feature type="transmembrane region" description="Helical" evidence="8">
    <location>
        <begin position="38"/>
        <end position="56"/>
    </location>
</feature>
<comment type="caution">
    <text evidence="10">The sequence shown here is derived from an EMBL/GenBank/DDBJ whole genome shotgun (WGS) entry which is preliminary data.</text>
</comment>
<feature type="transmembrane region" description="Helical" evidence="8">
    <location>
        <begin position="131"/>
        <end position="147"/>
    </location>
</feature>
<protein>
    <submittedName>
        <fullName evidence="10">Transporter</fullName>
    </submittedName>
</protein>
<evidence type="ECO:0000256" key="5">
    <source>
        <dbReference type="ARBA" id="ARBA00022692"/>
    </source>
</evidence>
<feature type="transmembrane region" description="Helical" evidence="8">
    <location>
        <begin position="153"/>
        <end position="170"/>
    </location>
</feature>
<feature type="transmembrane region" description="Helical" evidence="8">
    <location>
        <begin position="107"/>
        <end position="124"/>
    </location>
</feature>
<evidence type="ECO:0000256" key="6">
    <source>
        <dbReference type="ARBA" id="ARBA00022989"/>
    </source>
</evidence>
<dbReference type="Pfam" id="PF00892">
    <property type="entry name" value="EamA"/>
    <property type="match status" value="2"/>
</dbReference>
<feature type="transmembrane region" description="Helical" evidence="8">
    <location>
        <begin position="214"/>
        <end position="233"/>
    </location>
</feature>
<sequence>MRNNQKSGMFYAFFAYFLWGLFPLYWKPIEQVPAIEILAHRIFWSFIFMIVLLFFLRKMADLKSSIMDGIYHPRTPLLLLLASVLVSANWFIYIWAVNHGHVIETSMGYYINPLVSILLGIIFLREKLNRWQLIAFLLAACGVGIQTFSYGHIPWIAIGLALTFGFYGLVKKKVDIDAFLGLTYETFFVMPVALIYLTIIQVKGAASFATVSPMTTALLIGTGIVTAVPLICFAQGARRISLTMIGFFQYLTPTMTLILGIALFKEPFTHVQLLSFSFVWLALIVFSISGIIPKKKFHLEEIA</sequence>
<dbReference type="Proteomes" id="UP000391919">
    <property type="component" value="Unassembled WGS sequence"/>
</dbReference>
<evidence type="ECO:0000256" key="7">
    <source>
        <dbReference type="ARBA" id="ARBA00023136"/>
    </source>
</evidence>
<evidence type="ECO:0000313" key="10">
    <source>
        <dbReference type="EMBL" id="GER70931.1"/>
    </source>
</evidence>
<accession>A0A5J4JGT8</accession>
<feature type="transmembrane region" description="Helical" evidence="8">
    <location>
        <begin position="77"/>
        <end position="95"/>
    </location>
</feature>
<comment type="subcellular location">
    <subcellularLocation>
        <location evidence="1">Cell membrane</location>
        <topology evidence="1">Multi-pass membrane protein</topology>
    </subcellularLocation>
</comment>